<accession>W1X686</accession>
<name>W1X686_9ZZZZ</name>
<sequence length="74" mass="8585">LDKFDINYGKVKEDENYKMITLSLSNRKSSINLESANLQDIYLTIKVRKSNVEFMNVLNDFIKDHGFEDALLLA</sequence>
<feature type="non-terminal residue" evidence="1">
    <location>
        <position position="1"/>
    </location>
</feature>
<organism evidence="1">
    <name type="scientific">human gut metagenome</name>
    <dbReference type="NCBI Taxonomy" id="408170"/>
    <lineage>
        <taxon>unclassified sequences</taxon>
        <taxon>metagenomes</taxon>
        <taxon>organismal metagenomes</taxon>
    </lineage>
</organism>
<gene>
    <name evidence="1" type="ORF">Q604_UNBC17661G0001</name>
</gene>
<protein>
    <submittedName>
        <fullName evidence="1">Surface protein PspA</fullName>
    </submittedName>
</protein>
<dbReference type="AlphaFoldDB" id="W1X686"/>
<feature type="non-terminal residue" evidence="1">
    <location>
        <position position="74"/>
    </location>
</feature>
<dbReference type="EMBL" id="AZMM01017661">
    <property type="protein sequence ID" value="ETJ25778.1"/>
    <property type="molecule type" value="Genomic_DNA"/>
</dbReference>
<comment type="caution">
    <text evidence="1">The sequence shown here is derived from an EMBL/GenBank/DDBJ whole genome shotgun (WGS) entry which is preliminary data.</text>
</comment>
<reference evidence="1" key="1">
    <citation type="submission" date="2013-12" db="EMBL/GenBank/DDBJ databases">
        <title>A Varibaculum cambriense genome reconstructed from a premature infant gut community with otherwise low bacterial novelty that shifts toward anaerobic metabolism during the third week of life.</title>
        <authorList>
            <person name="Brown C.T."/>
            <person name="Sharon I."/>
            <person name="Thomas B.C."/>
            <person name="Castelle C.J."/>
            <person name="Morowitz M.J."/>
            <person name="Banfield J.F."/>
        </authorList>
    </citation>
    <scope>NUCLEOTIDE SEQUENCE</scope>
</reference>
<proteinExistence type="predicted"/>
<evidence type="ECO:0000313" key="1">
    <source>
        <dbReference type="EMBL" id="ETJ25778.1"/>
    </source>
</evidence>